<dbReference type="InterPro" id="IPR036047">
    <property type="entry name" value="F-box-like_dom_sf"/>
</dbReference>
<reference evidence="4 5" key="1">
    <citation type="journal article" date="2013" name="BMC Genomics">
        <title>The genome and transcriptome of the pine saprophyte Ophiostoma piceae, and a comparison with the bark beetle-associated pine pathogen Grosmannia clavigera.</title>
        <authorList>
            <person name="Haridas S."/>
            <person name="Wang Y."/>
            <person name="Lim L."/>
            <person name="Massoumi Alamouti S."/>
            <person name="Jackman S."/>
            <person name="Docking R."/>
            <person name="Robertson G."/>
            <person name="Birol I."/>
            <person name="Bohlmann J."/>
            <person name="Breuil C."/>
        </authorList>
    </citation>
    <scope>NUCLEOTIDE SEQUENCE [LARGE SCALE GENOMIC DNA]</scope>
    <source>
        <strain evidence="4 5">UAMH 11346</strain>
    </source>
</reference>
<name>S3BPB6_OPHP1</name>
<dbReference type="STRING" id="1262450.S3BPB6"/>
<dbReference type="OrthoDB" id="2687876at2759"/>
<dbReference type="PROSITE" id="PS50181">
    <property type="entry name" value="FBOX"/>
    <property type="match status" value="1"/>
</dbReference>
<feature type="region of interest" description="Disordered" evidence="2">
    <location>
        <begin position="422"/>
        <end position="451"/>
    </location>
</feature>
<keyword evidence="5" id="KW-1185">Reference proteome</keyword>
<dbReference type="InterPro" id="IPR001810">
    <property type="entry name" value="F-box_dom"/>
</dbReference>
<evidence type="ECO:0000313" key="4">
    <source>
        <dbReference type="EMBL" id="EPE03119.1"/>
    </source>
</evidence>
<dbReference type="VEuPathDB" id="FungiDB:F503_01455"/>
<dbReference type="eggNOG" id="ENOG502S5YZ">
    <property type="taxonomic scope" value="Eukaryota"/>
</dbReference>
<accession>S3BPB6</accession>
<gene>
    <name evidence="4" type="ORF">F503_01455</name>
</gene>
<feature type="domain" description="F-box" evidence="3">
    <location>
        <begin position="81"/>
        <end position="127"/>
    </location>
</feature>
<dbReference type="AlphaFoldDB" id="S3BPB6"/>
<dbReference type="HOGENOM" id="CLU_416838_0_0_1"/>
<evidence type="ECO:0000313" key="5">
    <source>
        <dbReference type="Proteomes" id="UP000016923"/>
    </source>
</evidence>
<evidence type="ECO:0000256" key="2">
    <source>
        <dbReference type="SAM" id="MobiDB-lite"/>
    </source>
</evidence>
<dbReference type="CDD" id="cd09917">
    <property type="entry name" value="F-box_SF"/>
    <property type="match status" value="1"/>
</dbReference>
<evidence type="ECO:0000259" key="3">
    <source>
        <dbReference type="PROSITE" id="PS50181"/>
    </source>
</evidence>
<dbReference type="SUPFAM" id="SSF81383">
    <property type="entry name" value="F-box domain"/>
    <property type="match status" value="1"/>
</dbReference>
<dbReference type="Pfam" id="PF00646">
    <property type="entry name" value="F-box"/>
    <property type="match status" value="1"/>
</dbReference>
<protein>
    <submittedName>
        <fullName evidence="4">F-box domain-containing protein</fullName>
    </submittedName>
</protein>
<keyword evidence="1" id="KW-0175">Coiled coil</keyword>
<dbReference type="Proteomes" id="UP000016923">
    <property type="component" value="Unassembled WGS sequence"/>
</dbReference>
<sequence>MSAHGLLPPVSRPAFERLAVLDWEDDYWFERFDTTINQKLYSTHNYRPQPNPRPHTGFSKGRFGRAHVGTNPPQPGPESTLGDLGTLPWELVYCIIRELDLRSLEHLRTVSRQLNAIVLDLPEYRVLTRHAPQLLRSMLSSWAGAYFTLADIWRVLTTQDCEDHPMHSSGDGEEAPKVYRPFGAFVYLLTCKRVCMHCLKHDIRYSPLQRHVANDIYGMASLEPWLHDPQGPGGFSFCMDEVEVDPSPVVTLPFLQLFGVGYDHVPDLDTDFDRQVVDRPSACALAMELHGSAEAMWEWKQEAARWGAHVDELELLYDQKESWARFENKEGHLLMEPVVKREYNRNIENIEQGLANLYRRREQEQASAIVPPLEWLPWAQVKLPRTRRCRRRLDAVHTPSGTDALYKVSPAAAAQRVEKIMASPTPPAPPSTPMGVESPPLGAGGSDKPPQPEAVLLETLLAEKYSHLAHESGWEKVKQLYGNWHRRSRADTRTQFLSSVRVPWINLHANPSDETRPDREPHPHPKAWGVHPDYNYWTVEALEETQAEEEEEKEKETARQREMDPDLERDGVLWEDLQDETEGDMLSIAAGSSTWNQDGIQVEYGAHCSACGLDDGVDMDYIHYEDRPMYSTATYAYHLAEHGPVVGGVHQRDQSTTG</sequence>
<feature type="compositionally biased region" description="Basic and acidic residues" evidence="2">
    <location>
        <begin position="554"/>
        <end position="564"/>
    </location>
</feature>
<proteinExistence type="predicted"/>
<evidence type="ECO:0000256" key="1">
    <source>
        <dbReference type="SAM" id="Coils"/>
    </source>
</evidence>
<feature type="coiled-coil region" evidence="1">
    <location>
        <begin position="340"/>
        <end position="367"/>
    </location>
</feature>
<dbReference type="EMBL" id="KE148170">
    <property type="protein sequence ID" value="EPE03119.1"/>
    <property type="molecule type" value="Genomic_DNA"/>
</dbReference>
<feature type="compositionally biased region" description="Acidic residues" evidence="2">
    <location>
        <begin position="544"/>
        <end position="553"/>
    </location>
</feature>
<feature type="region of interest" description="Disordered" evidence="2">
    <location>
        <begin position="544"/>
        <end position="564"/>
    </location>
</feature>
<feature type="region of interest" description="Disordered" evidence="2">
    <location>
        <begin position="43"/>
        <end position="81"/>
    </location>
</feature>
<organism evidence="4 5">
    <name type="scientific">Ophiostoma piceae (strain UAMH 11346)</name>
    <name type="common">Sap stain fungus</name>
    <dbReference type="NCBI Taxonomy" id="1262450"/>
    <lineage>
        <taxon>Eukaryota</taxon>
        <taxon>Fungi</taxon>
        <taxon>Dikarya</taxon>
        <taxon>Ascomycota</taxon>
        <taxon>Pezizomycotina</taxon>
        <taxon>Sordariomycetes</taxon>
        <taxon>Sordariomycetidae</taxon>
        <taxon>Ophiostomatales</taxon>
        <taxon>Ophiostomataceae</taxon>
        <taxon>Ophiostoma</taxon>
    </lineage>
</organism>